<feature type="compositionally biased region" description="Pro residues" evidence="1">
    <location>
        <begin position="161"/>
        <end position="170"/>
    </location>
</feature>
<evidence type="ECO:0000313" key="3">
    <source>
        <dbReference type="Proteomes" id="UP001215598"/>
    </source>
</evidence>
<evidence type="ECO:0000313" key="2">
    <source>
        <dbReference type="EMBL" id="KAJ7701600.1"/>
    </source>
</evidence>
<protein>
    <submittedName>
        <fullName evidence="2">Uncharacterized protein</fullName>
    </submittedName>
</protein>
<feature type="region of interest" description="Disordered" evidence="1">
    <location>
        <begin position="149"/>
        <end position="269"/>
    </location>
</feature>
<gene>
    <name evidence="2" type="ORF">B0H16DRAFT_1483477</name>
</gene>
<dbReference type="EMBL" id="JARKIB010000531">
    <property type="protein sequence ID" value="KAJ7701600.1"/>
    <property type="molecule type" value="Genomic_DNA"/>
</dbReference>
<organism evidence="2 3">
    <name type="scientific">Mycena metata</name>
    <dbReference type="NCBI Taxonomy" id="1033252"/>
    <lineage>
        <taxon>Eukaryota</taxon>
        <taxon>Fungi</taxon>
        <taxon>Dikarya</taxon>
        <taxon>Basidiomycota</taxon>
        <taxon>Agaricomycotina</taxon>
        <taxon>Agaricomycetes</taxon>
        <taxon>Agaricomycetidae</taxon>
        <taxon>Agaricales</taxon>
        <taxon>Marasmiineae</taxon>
        <taxon>Mycenaceae</taxon>
        <taxon>Mycena</taxon>
    </lineage>
</organism>
<proteinExistence type="predicted"/>
<feature type="region of interest" description="Disordered" evidence="1">
    <location>
        <begin position="60"/>
        <end position="83"/>
    </location>
</feature>
<comment type="caution">
    <text evidence="2">The sequence shown here is derived from an EMBL/GenBank/DDBJ whole genome shotgun (WGS) entry which is preliminary data.</text>
</comment>
<dbReference type="AlphaFoldDB" id="A0AAD7GM75"/>
<accession>A0AAD7GM75</accession>
<sequence length="269" mass="30154">MSRKQKCTPEEILDRRAQAAWEYRRRHREAINEKARIRMHKFVASQLFFLSLNRYERQTTGRTQRRRAELKQAPSAVQGEHAAKARQYRRRYIERNAPVARSVVSPKKKKMVSAEIVRVKPKSTETHPLTAAITRTPPTQLMMSSEYRLASPPQRRAGSSPIPPSPPTPTPIRKTAAPPGPKRVLPTPVAPKGPWWESLKATPPRDASWMAAVNRLPSDPPTPTPRKRDVKRAALPATPQLTEIAARDSDSESDSGGASDNGWDGDAED</sequence>
<name>A0AAD7GM75_9AGAR</name>
<dbReference type="Proteomes" id="UP001215598">
    <property type="component" value="Unassembled WGS sequence"/>
</dbReference>
<reference evidence="2" key="1">
    <citation type="submission" date="2023-03" db="EMBL/GenBank/DDBJ databases">
        <title>Massive genome expansion in bonnet fungi (Mycena s.s.) driven by repeated elements and novel gene families across ecological guilds.</title>
        <authorList>
            <consortium name="Lawrence Berkeley National Laboratory"/>
            <person name="Harder C.B."/>
            <person name="Miyauchi S."/>
            <person name="Viragh M."/>
            <person name="Kuo A."/>
            <person name="Thoen E."/>
            <person name="Andreopoulos B."/>
            <person name="Lu D."/>
            <person name="Skrede I."/>
            <person name="Drula E."/>
            <person name="Henrissat B."/>
            <person name="Morin E."/>
            <person name="Kohler A."/>
            <person name="Barry K."/>
            <person name="LaButti K."/>
            <person name="Morin E."/>
            <person name="Salamov A."/>
            <person name="Lipzen A."/>
            <person name="Mereny Z."/>
            <person name="Hegedus B."/>
            <person name="Baldrian P."/>
            <person name="Stursova M."/>
            <person name="Weitz H."/>
            <person name="Taylor A."/>
            <person name="Grigoriev I.V."/>
            <person name="Nagy L.G."/>
            <person name="Martin F."/>
            <person name="Kauserud H."/>
        </authorList>
    </citation>
    <scope>NUCLEOTIDE SEQUENCE</scope>
    <source>
        <strain evidence="2">CBHHK182m</strain>
    </source>
</reference>
<keyword evidence="3" id="KW-1185">Reference proteome</keyword>
<evidence type="ECO:0000256" key="1">
    <source>
        <dbReference type="SAM" id="MobiDB-lite"/>
    </source>
</evidence>